<name>A0A4V1X934_9PEZI</name>
<gene>
    <name evidence="2" type="ORF">DL764_009045</name>
</gene>
<proteinExistence type="predicted"/>
<dbReference type="AlphaFoldDB" id="A0A4V1X934"/>
<dbReference type="PANTHER" id="PTHR47534">
    <property type="entry name" value="YALI0E05731P"/>
    <property type="match status" value="1"/>
</dbReference>
<organism evidence="2 3">
    <name type="scientific">Monosporascus ibericus</name>
    <dbReference type="NCBI Taxonomy" id="155417"/>
    <lineage>
        <taxon>Eukaryota</taxon>
        <taxon>Fungi</taxon>
        <taxon>Dikarya</taxon>
        <taxon>Ascomycota</taxon>
        <taxon>Pezizomycotina</taxon>
        <taxon>Sordariomycetes</taxon>
        <taxon>Xylariomycetidae</taxon>
        <taxon>Xylariales</taxon>
        <taxon>Xylariales incertae sedis</taxon>
        <taxon>Monosporascus</taxon>
    </lineage>
</organism>
<evidence type="ECO:0000313" key="3">
    <source>
        <dbReference type="Proteomes" id="UP000293360"/>
    </source>
</evidence>
<dbReference type="STRING" id="155417.A0A4V1X934"/>
<comment type="caution">
    <text evidence="2">The sequence shown here is derived from an EMBL/GenBank/DDBJ whole genome shotgun (WGS) entry which is preliminary data.</text>
</comment>
<reference evidence="2 3" key="1">
    <citation type="submission" date="2018-06" db="EMBL/GenBank/DDBJ databases">
        <title>Complete Genomes of Monosporascus.</title>
        <authorList>
            <person name="Robinson A.J."/>
            <person name="Natvig D.O."/>
        </authorList>
    </citation>
    <scope>NUCLEOTIDE SEQUENCE [LARGE SCALE GENOMIC DNA]</scope>
    <source>
        <strain evidence="2 3">CBS 110550</strain>
    </source>
</reference>
<dbReference type="PANTHER" id="PTHR47534:SF3">
    <property type="entry name" value="ALCOHOL DEHYDROGENASE-LIKE C-TERMINAL DOMAIN-CONTAINING PROTEIN"/>
    <property type="match status" value="1"/>
</dbReference>
<keyword evidence="1" id="KW-0560">Oxidoreductase</keyword>
<evidence type="ECO:0000313" key="2">
    <source>
        <dbReference type="EMBL" id="RYO86190.1"/>
    </source>
</evidence>
<accession>A0A4V1X934</accession>
<dbReference type="EMBL" id="QJNU01000789">
    <property type="protein sequence ID" value="RYO86190.1"/>
    <property type="molecule type" value="Genomic_DNA"/>
</dbReference>
<evidence type="ECO:0008006" key="4">
    <source>
        <dbReference type="Google" id="ProtNLM"/>
    </source>
</evidence>
<dbReference type="OrthoDB" id="2898509at2759"/>
<dbReference type="InterPro" id="IPR052228">
    <property type="entry name" value="Sec_Metab_Biosynth_Oxidored"/>
</dbReference>
<sequence>MFKAPTFYVLGRSSAPSAERRKTLESLNVGCRIVFIETEMALISGIDLASQQITAAEQRVDYLCMSMGGIPMNGAEYQISDTIRPRMQLLSNLLPLLHQSPHPRVLGVLNGDGRRFIVEDDLGLERNWTIFDVVKKHDLSVQA</sequence>
<keyword evidence="3" id="KW-1185">Reference proteome</keyword>
<evidence type="ECO:0000256" key="1">
    <source>
        <dbReference type="ARBA" id="ARBA00023002"/>
    </source>
</evidence>
<dbReference type="Proteomes" id="UP000293360">
    <property type="component" value="Unassembled WGS sequence"/>
</dbReference>
<protein>
    <recommendedName>
        <fullName evidence="4">NmrA-like domain-containing protein</fullName>
    </recommendedName>
</protein>
<dbReference type="GO" id="GO:0016491">
    <property type="term" value="F:oxidoreductase activity"/>
    <property type="evidence" value="ECO:0007669"/>
    <property type="project" value="UniProtKB-KW"/>
</dbReference>